<dbReference type="PANTHER" id="PTHR24148">
    <property type="entry name" value="ANKYRIN REPEAT DOMAIN-CONTAINING PROTEIN 39 HOMOLOG-RELATED"/>
    <property type="match status" value="1"/>
</dbReference>
<dbReference type="STRING" id="5539.A0A3E2H398"/>
<feature type="non-terminal residue" evidence="2">
    <location>
        <position position="628"/>
    </location>
</feature>
<dbReference type="InterPro" id="IPR010730">
    <property type="entry name" value="HET"/>
</dbReference>
<keyword evidence="3" id="KW-1185">Reference proteome</keyword>
<dbReference type="InterPro" id="IPR052895">
    <property type="entry name" value="HetReg/Transcr_Mod"/>
</dbReference>
<proteinExistence type="predicted"/>
<organism evidence="2 3">
    <name type="scientific">Scytalidium lignicola</name>
    <name type="common">Hyphomycete</name>
    <dbReference type="NCBI Taxonomy" id="5539"/>
    <lineage>
        <taxon>Eukaryota</taxon>
        <taxon>Fungi</taxon>
        <taxon>Dikarya</taxon>
        <taxon>Ascomycota</taxon>
        <taxon>Pezizomycotina</taxon>
        <taxon>Leotiomycetes</taxon>
        <taxon>Leotiomycetes incertae sedis</taxon>
        <taxon>Scytalidium</taxon>
    </lineage>
</organism>
<gene>
    <name evidence="2" type="ORF">B7463_g8502</name>
</gene>
<dbReference type="PANTHER" id="PTHR24148:SF73">
    <property type="entry name" value="HET DOMAIN PROTEIN (AFU_ORTHOLOGUE AFUA_8G01020)"/>
    <property type="match status" value="1"/>
</dbReference>
<reference evidence="2 3" key="1">
    <citation type="submission" date="2018-05" db="EMBL/GenBank/DDBJ databases">
        <title>Draft genome sequence of Scytalidium lignicola DSM 105466, a ubiquitous saprotrophic fungus.</title>
        <authorList>
            <person name="Buettner E."/>
            <person name="Gebauer A.M."/>
            <person name="Hofrichter M."/>
            <person name="Liers C."/>
            <person name="Kellner H."/>
        </authorList>
    </citation>
    <scope>NUCLEOTIDE SEQUENCE [LARGE SCALE GENOMIC DNA]</scope>
    <source>
        <strain evidence="2 3">DSM 105466</strain>
    </source>
</reference>
<dbReference type="AlphaFoldDB" id="A0A3E2H398"/>
<comment type="caution">
    <text evidence="2">The sequence shown here is derived from an EMBL/GenBank/DDBJ whole genome shotgun (WGS) entry which is preliminary data.</text>
</comment>
<sequence>MPFYHPLYSTNERIQIRLCSLLPANFESTIKCNIENFDLNYELEFEALSYTWGNPTERIPIEVNDETMLVTKNLATALVYLRNKSNSRSLWVDAICINQDDVDERSAQVASMVKIYRSAKRVISWLGIRDSFFDPFIEMEYATLLFRHIRFLKEYPPFQKYVESNGSQKPYSGFQDHKDTFNNGIYSLQLLIGEREREKPEYWQRAWIIQEVASARALILQSGPYVISEEDIDLVTNFISCPKIAFLMDGRYEQRKLRSHLQSNFFVPISIYRSLLYPNEEDKEKRAARICGSLKLLTLLRHNRSRFCADKRDKVYSVLGLSDLTNSNHPAILIDYKKSIPKVYIETVQAIIQSSSSLEVLCSANLSETTSLSLPSWVPNWGSFRSSDTCDRPISYKHQNAAGTFLSNCRFRIDGTTHILSATGFCFGSILGFKDPFVKFDVDMAGDDALSRLLNYSSLYQQLSQAYKDMAKLLHPKLLSANLFRYTCSLGLLHYDINDSFQSLMDNLELNTDSDQIYPRPCNFSGNRFRFKLMASSINAQCIFAMQASSLSNSANFADSMIGIAPPGVLQNGDSVCILLGCSAPLILRPVENRYLLVCAAYVDSVMDGSAMVCVNDGLFGLTRFDLE</sequence>
<dbReference type="OMA" id="PIDYVEQ"/>
<evidence type="ECO:0000313" key="3">
    <source>
        <dbReference type="Proteomes" id="UP000258309"/>
    </source>
</evidence>
<dbReference type="OrthoDB" id="194358at2759"/>
<dbReference type="EMBL" id="NCSJ02000187">
    <property type="protein sequence ID" value="RFU27850.1"/>
    <property type="molecule type" value="Genomic_DNA"/>
</dbReference>
<feature type="domain" description="Heterokaryon incompatibility" evidence="1">
    <location>
        <begin position="45"/>
        <end position="211"/>
    </location>
</feature>
<dbReference type="Proteomes" id="UP000258309">
    <property type="component" value="Unassembled WGS sequence"/>
</dbReference>
<dbReference type="Pfam" id="PF06985">
    <property type="entry name" value="HET"/>
    <property type="match status" value="1"/>
</dbReference>
<accession>A0A3E2H398</accession>
<evidence type="ECO:0000313" key="2">
    <source>
        <dbReference type="EMBL" id="RFU27850.1"/>
    </source>
</evidence>
<feature type="non-terminal residue" evidence="2">
    <location>
        <position position="1"/>
    </location>
</feature>
<name>A0A3E2H398_SCYLI</name>
<dbReference type="Pfam" id="PF26639">
    <property type="entry name" value="Het-6_barrel"/>
    <property type="match status" value="1"/>
</dbReference>
<evidence type="ECO:0000259" key="1">
    <source>
        <dbReference type="Pfam" id="PF06985"/>
    </source>
</evidence>
<protein>
    <recommendedName>
        <fullName evidence="1">Heterokaryon incompatibility domain-containing protein</fullName>
    </recommendedName>
</protein>